<dbReference type="GO" id="GO:0035336">
    <property type="term" value="P:long-chain fatty-acyl-CoA metabolic process"/>
    <property type="evidence" value="ECO:0007669"/>
    <property type="project" value="TreeGrafter"/>
</dbReference>
<evidence type="ECO:0000259" key="2">
    <source>
        <dbReference type="Pfam" id="PF07993"/>
    </source>
</evidence>
<keyword evidence="4" id="KW-1185">Reference proteome</keyword>
<reference evidence="3 4" key="1">
    <citation type="journal article" date="2019" name="Commun. Biol.">
        <title>The bagworm genome reveals a unique fibroin gene that provides high tensile strength.</title>
        <authorList>
            <person name="Kono N."/>
            <person name="Nakamura H."/>
            <person name="Ohtoshi R."/>
            <person name="Tomita M."/>
            <person name="Numata K."/>
            <person name="Arakawa K."/>
        </authorList>
    </citation>
    <scope>NUCLEOTIDE SEQUENCE [LARGE SCALE GENOMIC DNA]</scope>
</reference>
<dbReference type="GO" id="GO:0102965">
    <property type="term" value="F:alcohol-forming long-chain fatty acyl-CoA reductase activity"/>
    <property type="evidence" value="ECO:0007669"/>
    <property type="project" value="UniProtKB-EC"/>
</dbReference>
<dbReference type="AlphaFoldDB" id="A0A4C1ZF83"/>
<dbReference type="GO" id="GO:0080019">
    <property type="term" value="F:alcohol-forming very long-chain fatty acyl-CoA reductase activity"/>
    <property type="evidence" value="ECO:0007669"/>
    <property type="project" value="InterPro"/>
</dbReference>
<dbReference type="SUPFAM" id="SSF51735">
    <property type="entry name" value="NAD(P)-binding Rossmann-fold domains"/>
    <property type="match status" value="1"/>
</dbReference>
<keyword evidence="1" id="KW-0560">Oxidoreductase</keyword>
<dbReference type="Pfam" id="PF07993">
    <property type="entry name" value="NAD_binding_4"/>
    <property type="match status" value="1"/>
</dbReference>
<name>A0A4C1ZF83_EUMVA</name>
<gene>
    <name evidence="3" type="ORF">EVAR_61857_1</name>
</gene>
<dbReference type="STRING" id="151549.A0A4C1ZF83"/>
<dbReference type="Proteomes" id="UP000299102">
    <property type="component" value="Unassembled WGS sequence"/>
</dbReference>
<dbReference type="InterPro" id="IPR036291">
    <property type="entry name" value="NAD(P)-bd_dom_sf"/>
</dbReference>
<keyword evidence="1" id="KW-0443">Lipid metabolism</keyword>
<dbReference type="PANTHER" id="PTHR11011">
    <property type="entry name" value="MALE STERILITY PROTEIN 2-RELATED"/>
    <property type="match status" value="1"/>
</dbReference>
<dbReference type="Gene3D" id="3.40.50.720">
    <property type="entry name" value="NAD(P)-binding Rossmann-like Domain"/>
    <property type="match status" value="1"/>
</dbReference>
<organism evidence="3 4">
    <name type="scientific">Eumeta variegata</name>
    <name type="common">Bagworm moth</name>
    <name type="synonym">Eumeta japonica</name>
    <dbReference type="NCBI Taxonomy" id="151549"/>
    <lineage>
        <taxon>Eukaryota</taxon>
        <taxon>Metazoa</taxon>
        <taxon>Ecdysozoa</taxon>
        <taxon>Arthropoda</taxon>
        <taxon>Hexapoda</taxon>
        <taxon>Insecta</taxon>
        <taxon>Pterygota</taxon>
        <taxon>Neoptera</taxon>
        <taxon>Endopterygota</taxon>
        <taxon>Lepidoptera</taxon>
        <taxon>Glossata</taxon>
        <taxon>Ditrysia</taxon>
        <taxon>Tineoidea</taxon>
        <taxon>Psychidae</taxon>
        <taxon>Oiketicinae</taxon>
        <taxon>Eumeta</taxon>
    </lineage>
</organism>
<dbReference type="EMBL" id="BGZK01001762">
    <property type="protein sequence ID" value="GBP85823.1"/>
    <property type="molecule type" value="Genomic_DNA"/>
</dbReference>
<keyword evidence="1" id="KW-0444">Lipid biosynthesis</keyword>
<dbReference type="OrthoDB" id="429813at2759"/>
<evidence type="ECO:0000313" key="3">
    <source>
        <dbReference type="EMBL" id="GBP85823.1"/>
    </source>
</evidence>
<protein>
    <recommendedName>
        <fullName evidence="1">Fatty acyl-CoA reductase</fullName>
        <ecNumber evidence="1">1.2.1.84</ecNumber>
    </recommendedName>
</protein>
<proteinExistence type="inferred from homology"/>
<dbReference type="PANTHER" id="PTHR11011:SF61">
    <property type="entry name" value="FATTY ACYL-COA REDUCTASE"/>
    <property type="match status" value="1"/>
</dbReference>
<sequence length="115" mass="12780">MTLVDIDVHEALCKAISGSDDEMAFEGFTEEELQAMPDRIADAFTDLTLLITGGTGFMGKVLVEKLLRKAPKVKKMILMVRPKKLKTPKQRIEEMLNDPVSNVVSLSGTRFLLDV</sequence>
<dbReference type="InterPro" id="IPR013120">
    <property type="entry name" value="FAR_NAD-bd"/>
</dbReference>
<dbReference type="InterPro" id="IPR026055">
    <property type="entry name" value="FAR"/>
</dbReference>
<comment type="caution">
    <text evidence="3">The sequence shown here is derived from an EMBL/GenBank/DDBJ whole genome shotgun (WGS) entry which is preliminary data.</text>
</comment>
<accession>A0A4C1ZF83</accession>
<keyword evidence="1" id="KW-0521">NADP</keyword>
<dbReference type="EC" id="1.2.1.84" evidence="1"/>
<comment type="function">
    <text evidence="1">Catalyzes the reduction of fatty acyl-CoA to fatty alcohols.</text>
</comment>
<evidence type="ECO:0000313" key="4">
    <source>
        <dbReference type="Proteomes" id="UP000299102"/>
    </source>
</evidence>
<feature type="domain" description="Thioester reductase (TE)" evidence="2">
    <location>
        <begin position="51"/>
        <end position="104"/>
    </location>
</feature>
<evidence type="ECO:0000256" key="1">
    <source>
        <dbReference type="RuleBase" id="RU363097"/>
    </source>
</evidence>
<dbReference type="GO" id="GO:0005777">
    <property type="term" value="C:peroxisome"/>
    <property type="evidence" value="ECO:0007669"/>
    <property type="project" value="TreeGrafter"/>
</dbReference>
<comment type="similarity">
    <text evidence="1">Belongs to the fatty acyl-CoA reductase family.</text>
</comment>
<comment type="catalytic activity">
    <reaction evidence="1">
        <text>a long-chain fatty acyl-CoA + 2 NADPH + 2 H(+) = a long-chain primary fatty alcohol + 2 NADP(+) + CoA</text>
        <dbReference type="Rhea" id="RHEA:52716"/>
        <dbReference type="ChEBI" id="CHEBI:15378"/>
        <dbReference type="ChEBI" id="CHEBI:57287"/>
        <dbReference type="ChEBI" id="CHEBI:57783"/>
        <dbReference type="ChEBI" id="CHEBI:58349"/>
        <dbReference type="ChEBI" id="CHEBI:77396"/>
        <dbReference type="ChEBI" id="CHEBI:83139"/>
        <dbReference type="EC" id="1.2.1.84"/>
    </reaction>
</comment>